<organism evidence="2">
    <name type="scientific">Timema shepardi</name>
    <name type="common">Walking stick</name>
    <dbReference type="NCBI Taxonomy" id="629360"/>
    <lineage>
        <taxon>Eukaryota</taxon>
        <taxon>Metazoa</taxon>
        <taxon>Ecdysozoa</taxon>
        <taxon>Arthropoda</taxon>
        <taxon>Hexapoda</taxon>
        <taxon>Insecta</taxon>
        <taxon>Pterygota</taxon>
        <taxon>Neoptera</taxon>
        <taxon>Polyneoptera</taxon>
        <taxon>Phasmatodea</taxon>
        <taxon>Timematodea</taxon>
        <taxon>Timematoidea</taxon>
        <taxon>Timematidae</taxon>
        <taxon>Timema</taxon>
    </lineage>
</organism>
<reference evidence="2" key="1">
    <citation type="submission" date="2020-11" db="EMBL/GenBank/DDBJ databases">
        <authorList>
            <person name="Tran Van P."/>
        </authorList>
    </citation>
    <scope>NUCLEOTIDE SEQUENCE</scope>
</reference>
<gene>
    <name evidence="2" type="ORF">TSIB3V08_LOCUS8849</name>
</gene>
<keyword evidence="1" id="KW-0732">Signal</keyword>
<feature type="chain" id="PRO_5030773133" evidence="1">
    <location>
        <begin position="29"/>
        <end position="168"/>
    </location>
</feature>
<dbReference type="EMBL" id="OC004745">
    <property type="protein sequence ID" value="CAD7264801.1"/>
    <property type="molecule type" value="Genomic_DNA"/>
</dbReference>
<dbReference type="AlphaFoldDB" id="A0A7R9G3W7"/>
<sequence length="168" mass="18681">MKMSQASCHLLVTVTLCLLLVTMDFSHSAPQSADLFVGSSANNLTGYITAYLKSLPNFTASDVRRMAENMLTNVTQHYNISRASMNTIIETIRDKWTMIVEQVSQMLHVINDLSRPGLSGGVVLLLGMAFLEVRGLGEDWGVIKYYLHAAPYLQPEDLCSDYGNFLLE</sequence>
<evidence type="ECO:0000256" key="1">
    <source>
        <dbReference type="SAM" id="SignalP"/>
    </source>
</evidence>
<name>A0A7R9G3W7_TIMSH</name>
<proteinExistence type="predicted"/>
<accession>A0A7R9G3W7</accession>
<protein>
    <submittedName>
        <fullName evidence="2">Uncharacterized protein</fullName>
    </submittedName>
</protein>
<feature type="signal peptide" evidence="1">
    <location>
        <begin position="1"/>
        <end position="28"/>
    </location>
</feature>
<evidence type="ECO:0000313" key="2">
    <source>
        <dbReference type="EMBL" id="CAD7264801.1"/>
    </source>
</evidence>